<organism evidence="2 3">
    <name type="scientific">Streptomonospora mangrovi</name>
    <dbReference type="NCBI Taxonomy" id="2883123"/>
    <lineage>
        <taxon>Bacteria</taxon>
        <taxon>Bacillati</taxon>
        <taxon>Actinomycetota</taxon>
        <taxon>Actinomycetes</taxon>
        <taxon>Streptosporangiales</taxon>
        <taxon>Nocardiopsidaceae</taxon>
        <taxon>Streptomonospora</taxon>
    </lineage>
</organism>
<dbReference type="GO" id="GO:0006465">
    <property type="term" value="P:signal peptide processing"/>
    <property type="evidence" value="ECO:0007669"/>
    <property type="project" value="TreeGrafter"/>
</dbReference>
<dbReference type="AlphaFoldDB" id="A0A9X3SDY6"/>
<feature type="transmembrane region" description="Helical" evidence="1">
    <location>
        <begin position="103"/>
        <end position="126"/>
    </location>
</feature>
<dbReference type="EC" id="3.4.23.43" evidence="2"/>
<dbReference type="RefSeq" id="WP_270072639.1">
    <property type="nucleotide sequence ID" value="NZ_JAJAQC010000020.1"/>
</dbReference>
<keyword evidence="2" id="KW-0378">Hydrolase</keyword>
<keyword evidence="1" id="KW-0812">Transmembrane</keyword>
<evidence type="ECO:0000313" key="3">
    <source>
        <dbReference type="Proteomes" id="UP001140076"/>
    </source>
</evidence>
<dbReference type="Proteomes" id="UP001140076">
    <property type="component" value="Unassembled WGS sequence"/>
</dbReference>
<dbReference type="InterPro" id="IPR050882">
    <property type="entry name" value="Prepilin_peptidase/N-MTase"/>
</dbReference>
<name>A0A9X3SDY6_9ACTN</name>
<dbReference type="GO" id="GO:0005886">
    <property type="term" value="C:plasma membrane"/>
    <property type="evidence" value="ECO:0007669"/>
    <property type="project" value="TreeGrafter"/>
</dbReference>
<feature type="transmembrane region" description="Helical" evidence="1">
    <location>
        <begin position="231"/>
        <end position="256"/>
    </location>
</feature>
<accession>A0A9X3SDY6</accession>
<dbReference type="PANTHER" id="PTHR30487:SF0">
    <property type="entry name" value="PREPILIN LEADER PEPTIDASE_N-METHYLTRANSFERASE-RELATED"/>
    <property type="match status" value="1"/>
</dbReference>
<feature type="transmembrane region" description="Helical" evidence="1">
    <location>
        <begin position="28"/>
        <end position="48"/>
    </location>
</feature>
<dbReference type="EMBL" id="JAJAQC010000020">
    <property type="protein sequence ID" value="MDA0565363.1"/>
    <property type="molecule type" value="Genomic_DNA"/>
</dbReference>
<sequence>MPAFLTGLPALAAAPAAPWAQTGPADLLLAAALAALGALAGAAAARAVPLFARHDPGPDDDTPPPPPTCPHCLRTVPFHRLLPAPRAGAVPLRGRCPSCAARLAAPPGLSAATAALFAATGLGLGVEGAARAPLWLAALLLLAALSVLLSAVDIRVHRLPNALVLTAYPLAVALVGGAALLAPLTDPAAGPAPVDLAGAVGPLAGMAGLSAFYWLLWFIHPAGMGWGDVKLAGLVGLYLGGLGFGAVFSATFAAFLGSAAYGLVMVLLGRATRRTQIPFGPFMLGGALLVLLVGDPSRLLL</sequence>
<evidence type="ECO:0000256" key="1">
    <source>
        <dbReference type="SAM" id="Phobius"/>
    </source>
</evidence>
<gene>
    <name evidence="2" type="ORF">LG943_13725</name>
</gene>
<feature type="transmembrane region" description="Helical" evidence="1">
    <location>
        <begin position="276"/>
        <end position="294"/>
    </location>
</feature>
<reference evidence="2" key="1">
    <citation type="submission" date="2021-10" db="EMBL/GenBank/DDBJ databases">
        <title>Streptomonospora sp. nov., isolated from mangrove soil.</title>
        <authorList>
            <person name="Chen X."/>
            <person name="Ge X."/>
            <person name="Liu W."/>
        </authorList>
    </citation>
    <scope>NUCLEOTIDE SEQUENCE</scope>
    <source>
        <strain evidence="2">S1-112</strain>
    </source>
</reference>
<feature type="transmembrane region" description="Helical" evidence="1">
    <location>
        <begin position="163"/>
        <end position="184"/>
    </location>
</feature>
<proteinExistence type="predicted"/>
<keyword evidence="1" id="KW-1133">Transmembrane helix</keyword>
<dbReference type="PANTHER" id="PTHR30487">
    <property type="entry name" value="TYPE 4 PREPILIN-LIKE PROTEINS LEADER PEPTIDE-PROCESSING ENZYME"/>
    <property type="match status" value="1"/>
</dbReference>
<feature type="transmembrane region" description="Helical" evidence="1">
    <location>
        <begin position="132"/>
        <end position="151"/>
    </location>
</feature>
<keyword evidence="1" id="KW-0472">Membrane</keyword>
<evidence type="ECO:0000313" key="2">
    <source>
        <dbReference type="EMBL" id="MDA0565363.1"/>
    </source>
</evidence>
<comment type="caution">
    <text evidence="2">The sequence shown here is derived from an EMBL/GenBank/DDBJ whole genome shotgun (WGS) entry which is preliminary data.</text>
</comment>
<dbReference type="Gene3D" id="1.20.120.1220">
    <property type="match status" value="1"/>
</dbReference>
<keyword evidence="3" id="KW-1185">Reference proteome</keyword>
<protein>
    <submittedName>
        <fullName evidence="2">Prepilin peptidase</fullName>
        <ecNumber evidence="2">3.4.23.43</ecNumber>
    </submittedName>
</protein>
<feature type="transmembrane region" description="Helical" evidence="1">
    <location>
        <begin position="196"/>
        <end position="219"/>
    </location>
</feature>
<dbReference type="GO" id="GO:0004190">
    <property type="term" value="F:aspartic-type endopeptidase activity"/>
    <property type="evidence" value="ECO:0007669"/>
    <property type="project" value="UniProtKB-EC"/>
</dbReference>